<keyword evidence="2" id="KW-1185">Reference proteome</keyword>
<dbReference type="EMBL" id="PYAX01000014">
    <property type="protein sequence ID" value="PSL52224.1"/>
    <property type="molecule type" value="Genomic_DNA"/>
</dbReference>
<evidence type="ECO:0000313" key="2">
    <source>
        <dbReference type="Proteomes" id="UP000241118"/>
    </source>
</evidence>
<name>A0A2P8I187_SACCR</name>
<evidence type="ECO:0000313" key="1">
    <source>
        <dbReference type="EMBL" id="PSL52224.1"/>
    </source>
</evidence>
<gene>
    <name evidence="1" type="ORF">B0I31_11451</name>
</gene>
<sequence>MAAARFQLYRPAGSGVRWRFLSANNRSLGQSALVFPTVEACLKSVDDLREHLIDSTTAMSRDEKLWSWRLRLEGCVLAVSSRSYHRRVQAQYACRSFVELVAHAPTVGRYPVEQMW</sequence>
<dbReference type="RefSeq" id="WP_106619121.1">
    <property type="nucleotide sequence ID" value="NZ_PYAX01000014.1"/>
</dbReference>
<evidence type="ECO:0008006" key="3">
    <source>
        <dbReference type="Google" id="ProtNLM"/>
    </source>
</evidence>
<dbReference type="InterPro" id="IPR036913">
    <property type="entry name" value="YegP-like_sf"/>
</dbReference>
<dbReference type="OrthoDB" id="5187539at2"/>
<dbReference type="AlphaFoldDB" id="A0A2P8I187"/>
<proteinExistence type="predicted"/>
<dbReference type="Gene3D" id="2.30.29.80">
    <property type="match status" value="1"/>
</dbReference>
<dbReference type="Proteomes" id="UP000241118">
    <property type="component" value="Unassembled WGS sequence"/>
</dbReference>
<comment type="caution">
    <text evidence="1">The sequence shown here is derived from an EMBL/GenBank/DDBJ whole genome shotgun (WGS) entry which is preliminary data.</text>
</comment>
<reference evidence="1 2" key="1">
    <citation type="submission" date="2018-03" db="EMBL/GenBank/DDBJ databases">
        <title>Genomic Encyclopedia of Type Strains, Phase III (KMG-III): the genomes of soil and plant-associated and newly described type strains.</title>
        <authorList>
            <person name="Whitman W."/>
        </authorList>
    </citation>
    <scope>NUCLEOTIDE SEQUENCE [LARGE SCALE GENOMIC DNA]</scope>
    <source>
        <strain evidence="1 2">CGMCC 4.7097</strain>
    </source>
</reference>
<dbReference type="SUPFAM" id="SSF160113">
    <property type="entry name" value="YegP-like"/>
    <property type="match status" value="1"/>
</dbReference>
<accession>A0A2P8I187</accession>
<protein>
    <recommendedName>
        <fullName evidence="3">DUF1508 domain-containing protein</fullName>
    </recommendedName>
</protein>
<organism evidence="1 2">
    <name type="scientific">Saccharothrix carnea</name>
    <dbReference type="NCBI Taxonomy" id="1280637"/>
    <lineage>
        <taxon>Bacteria</taxon>
        <taxon>Bacillati</taxon>
        <taxon>Actinomycetota</taxon>
        <taxon>Actinomycetes</taxon>
        <taxon>Pseudonocardiales</taxon>
        <taxon>Pseudonocardiaceae</taxon>
        <taxon>Saccharothrix</taxon>
    </lineage>
</organism>